<dbReference type="InterPro" id="IPR035994">
    <property type="entry name" value="Nucleoside_phosphorylase_sf"/>
</dbReference>
<evidence type="ECO:0000313" key="2">
    <source>
        <dbReference type="Proteomes" id="UP000598217"/>
    </source>
</evidence>
<accession>A0ABR9HDT8</accession>
<keyword evidence="2" id="KW-1185">Reference proteome</keyword>
<dbReference type="SUPFAM" id="SSF53167">
    <property type="entry name" value="Purine and uridine phosphorylases"/>
    <property type="match status" value="1"/>
</dbReference>
<dbReference type="EMBL" id="JADBDY010000001">
    <property type="protein sequence ID" value="MBE1456960.1"/>
    <property type="molecule type" value="Genomic_DNA"/>
</dbReference>
<organism evidence="1 2">
    <name type="scientific">Nocardiopsis terrae</name>
    <dbReference type="NCBI Taxonomy" id="372655"/>
    <lineage>
        <taxon>Bacteria</taxon>
        <taxon>Bacillati</taxon>
        <taxon>Actinomycetota</taxon>
        <taxon>Actinomycetes</taxon>
        <taxon>Streptosporangiales</taxon>
        <taxon>Nocardiopsidaceae</taxon>
        <taxon>Nocardiopsis</taxon>
    </lineage>
</organism>
<comment type="caution">
    <text evidence="1">The sequence shown here is derived from an EMBL/GenBank/DDBJ whole genome shotgun (WGS) entry which is preliminary data.</text>
</comment>
<sequence length="343" mass="38031">MNTTATSPVLASEHTMSERLPDYVLPKIPLDLLTAARGRAWVYPNRSLSFLLGGDKRVGKRFNWRRPYFTVADGVLHCVVPPGQDYTHHYAELLRAACAMTDLPAEITVERPVPGQGLAFVDHWLPRNLPAHDLAILGYVEPLLTRPPASSTDWNHHPGFGWRTARIGRSTALLLGCEFSFWGDLAGDLVTALITRGHTSGVLYVGKLGGLQPDMEPNTVIVTGTTSQVKGRPLSWKSALDLDPALPGLHDRARHITVPSVLDETRTWLEQHRAHFDVVDPEIGHMALAATTAQVPFDYLHIVTDNLNGTHDHGLYAERSTPVATRRRRCLHHIETILHRSLA</sequence>
<reference evidence="1 2" key="1">
    <citation type="submission" date="2020-10" db="EMBL/GenBank/DDBJ databases">
        <title>Sequencing the genomes of 1000 actinobacteria strains.</title>
        <authorList>
            <person name="Klenk H.-P."/>
        </authorList>
    </citation>
    <scope>NUCLEOTIDE SEQUENCE [LARGE SCALE GENOMIC DNA]</scope>
    <source>
        <strain evidence="1 2">DSM 45157</strain>
    </source>
</reference>
<name>A0ABR9HDT8_9ACTN</name>
<evidence type="ECO:0000313" key="1">
    <source>
        <dbReference type="EMBL" id="MBE1456960.1"/>
    </source>
</evidence>
<dbReference type="Proteomes" id="UP000598217">
    <property type="component" value="Unassembled WGS sequence"/>
</dbReference>
<protein>
    <submittedName>
        <fullName evidence="1">Uncharacterized protein</fullName>
    </submittedName>
</protein>
<gene>
    <name evidence="1" type="ORF">H4W79_001174</name>
</gene>
<proteinExistence type="predicted"/>
<dbReference type="RefSeq" id="WP_191272796.1">
    <property type="nucleotide sequence ID" value="NZ_BMXJ01000006.1"/>
</dbReference>